<dbReference type="InterPro" id="IPR036397">
    <property type="entry name" value="RNaseH_sf"/>
</dbReference>
<keyword evidence="2" id="KW-1185">Reference proteome</keyword>
<dbReference type="AlphaFoldDB" id="A0AAV4D7N9"/>
<sequence>MKAQRKDMCTQLLERYNAELEGEAFLQGILTANESWVHHYDPGCKAQAMEYRHKTSPSPKKFKKYLKGHHCDNDEEVIADVRRWCRGKSSEFFADGMSQLVKRWRLFSFLINLVHTGDVILLGFRRARMSQSRLARHCATTTPGHRDVVNEDWFLYTASLQQGDLRFSGTPSGQGSGGGARIRNRRVPTDLRADFANHCTTDASVSKQK</sequence>
<dbReference type="EMBL" id="BLXT01007574">
    <property type="protein sequence ID" value="GFO40073.1"/>
    <property type="molecule type" value="Genomic_DNA"/>
</dbReference>
<dbReference type="Gene3D" id="3.30.420.10">
    <property type="entry name" value="Ribonuclease H-like superfamily/Ribonuclease H"/>
    <property type="match status" value="1"/>
</dbReference>
<dbReference type="Proteomes" id="UP000735302">
    <property type="component" value="Unassembled WGS sequence"/>
</dbReference>
<reference evidence="1 2" key="1">
    <citation type="journal article" date="2021" name="Elife">
        <title>Chloroplast acquisition without the gene transfer in kleptoplastic sea slugs, Plakobranchus ocellatus.</title>
        <authorList>
            <person name="Maeda T."/>
            <person name="Takahashi S."/>
            <person name="Yoshida T."/>
            <person name="Shimamura S."/>
            <person name="Takaki Y."/>
            <person name="Nagai Y."/>
            <person name="Toyoda A."/>
            <person name="Suzuki Y."/>
            <person name="Arimoto A."/>
            <person name="Ishii H."/>
            <person name="Satoh N."/>
            <person name="Nishiyama T."/>
            <person name="Hasebe M."/>
            <person name="Maruyama T."/>
            <person name="Minagawa J."/>
            <person name="Obokata J."/>
            <person name="Shigenobu S."/>
        </authorList>
    </citation>
    <scope>NUCLEOTIDE SEQUENCE [LARGE SCALE GENOMIC DNA]</scope>
</reference>
<gene>
    <name evidence="1" type="ORF">PoB_006657800</name>
</gene>
<dbReference type="GO" id="GO:0003676">
    <property type="term" value="F:nucleic acid binding"/>
    <property type="evidence" value="ECO:0007669"/>
    <property type="project" value="InterPro"/>
</dbReference>
<evidence type="ECO:0000313" key="1">
    <source>
        <dbReference type="EMBL" id="GFO40073.1"/>
    </source>
</evidence>
<comment type="caution">
    <text evidence="1">The sequence shown here is derived from an EMBL/GenBank/DDBJ whole genome shotgun (WGS) entry which is preliminary data.</text>
</comment>
<accession>A0AAV4D7N9</accession>
<dbReference type="PANTHER" id="PTHR46060:SF1">
    <property type="entry name" value="MARINER MOS1 TRANSPOSASE-LIKE PROTEIN"/>
    <property type="match status" value="1"/>
</dbReference>
<proteinExistence type="predicted"/>
<dbReference type="InterPro" id="IPR052709">
    <property type="entry name" value="Transposase-MT_Hybrid"/>
</dbReference>
<organism evidence="1 2">
    <name type="scientific">Plakobranchus ocellatus</name>
    <dbReference type="NCBI Taxonomy" id="259542"/>
    <lineage>
        <taxon>Eukaryota</taxon>
        <taxon>Metazoa</taxon>
        <taxon>Spiralia</taxon>
        <taxon>Lophotrochozoa</taxon>
        <taxon>Mollusca</taxon>
        <taxon>Gastropoda</taxon>
        <taxon>Heterobranchia</taxon>
        <taxon>Euthyneura</taxon>
        <taxon>Panpulmonata</taxon>
        <taxon>Sacoglossa</taxon>
        <taxon>Placobranchoidea</taxon>
        <taxon>Plakobranchidae</taxon>
        <taxon>Plakobranchus</taxon>
    </lineage>
</organism>
<protein>
    <submittedName>
        <fullName evidence="1">Histone-lysine N-methyltransferase SETMAR</fullName>
    </submittedName>
</protein>
<dbReference type="PANTHER" id="PTHR46060">
    <property type="entry name" value="MARINER MOS1 TRANSPOSASE-LIKE PROTEIN"/>
    <property type="match status" value="1"/>
</dbReference>
<name>A0AAV4D7N9_9GAST</name>
<evidence type="ECO:0000313" key="2">
    <source>
        <dbReference type="Proteomes" id="UP000735302"/>
    </source>
</evidence>